<comment type="caution">
    <text evidence="2">The sequence shown here is derived from an EMBL/GenBank/DDBJ whole genome shotgun (WGS) entry which is preliminary data.</text>
</comment>
<dbReference type="GO" id="GO:0032259">
    <property type="term" value="P:methylation"/>
    <property type="evidence" value="ECO:0007669"/>
    <property type="project" value="UniProtKB-KW"/>
</dbReference>
<dbReference type="InterPro" id="IPR013216">
    <property type="entry name" value="Methyltransf_11"/>
</dbReference>
<keyword evidence="3" id="KW-1185">Reference proteome</keyword>
<dbReference type="SUPFAM" id="SSF53335">
    <property type="entry name" value="S-adenosyl-L-methionine-dependent methyltransferases"/>
    <property type="match status" value="1"/>
</dbReference>
<dbReference type="Pfam" id="PF08241">
    <property type="entry name" value="Methyltransf_11"/>
    <property type="match status" value="1"/>
</dbReference>
<sequence>MAAAAKKSQVRHPLFARIYPKINAFAEAHGALEHRQELLAGATGQIMEVGAGTGANFPHYPEQVDQVIAVEPEPRLRQLAEQAAAKAPVPVEIRAGRAEDLPLPDASVDGAVLSLVLCSLPDVRRALSEVARVLRPGGALYFYEHVRSGSPRFARKQRLLNPVWSLLAGGCQLTRDSQQAIVDAGFAIERVRHFDFLVNGRTTPSSPCIIGVARKTGPALPGTSSGAAHGDQAL</sequence>
<name>A0ABN1B777_9ACTN</name>
<dbReference type="Gene3D" id="3.40.50.150">
    <property type="entry name" value="Vaccinia Virus protein VP39"/>
    <property type="match status" value="1"/>
</dbReference>
<dbReference type="RefSeq" id="WP_346099053.1">
    <property type="nucleotide sequence ID" value="NZ_BAAABY010000048.1"/>
</dbReference>
<dbReference type="Proteomes" id="UP001500909">
    <property type="component" value="Unassembled WGS sequence"/>
</dbReference>
<dbReference type="InterPro" id="IPR052356">
    <property type="entry name" value="Thiol_S-MT"/>
</dbReference>
<protein>
    <submittedName>
        <fullName evidence="2">Class I SAM-dependent methyltransferase</fullName>
    </submittedName>
</protein>
<evidence type="ECO:0000313" key="3">
    <source>
        <dbReference type="Proteomes" id="UP001500909"/>
    </source>
</evidence>
<dbReference type="EMBL" id="BAAABY010000048">
    <property type="protein sequence ID" value="GAA0491456.1"/>
    <property type="molecule type" value="Genomic_DNA"/>
</dbReference>
<dbReference type="GO" id="GO:0008168">
    <property type="term" value="F:methyltransferase activity"/>
    <property type="evidence" value="ECO:0007669"/>
    <property type="project" value="UniProtKB-KW"/>
</dbReference>
<feature type="domain" description="Methyltransferase type 11" evidence="1">
    <location>
        <begin position="48"/>
        <end position="142"/>
    </location>
</feature>
<evidence type="ECO:0000313" key="2">
    <source>
        <dbReference type="EMBL" id="GAA0491456.1"/>
    </source>
</evidence>
<reference evidence="2 3" key="1">
    <citation type="journal article" date="2019" name="Int. J. Syst. Evol. Microbiol.">
        <title>The Global Catalogue of Microorganisms (GCM) 10K type strain sequencing project: providing services to taxonomists for standard genome sequencing and annotation.</title>
        <authorList>
            <consortium name="The Broad Institute Genomics Platform"/>
            <consortium name="The Broad Institute Genome Sequencing Center for Infectious Disease"/>
            <person name="Wu L."/>
            <person name="Ma J."/>
        </authorList>
    </citation>
    <scope>NUCLEOTIDE SEQUENCE [LARGE SCALE GENOMIC DNA]</scope>
    <source>
        <strain evidence="2 3">JCM 4805</strain>
    </source>
</reference>
<organism evidence="2 3">
    <name type="scientific">Streptomyces olivaceiscleroticus</name>
    <dbReference type="NCBI Taxonomy" id="68245"/>
    <lineage>
        <taxon>Bacteria</taxon>
        <taxon>Bacillati</taxon>
        <taxon>Actinomycetota</taxon>
        <taxon>Actinomycetes</taxon>
        <taxon>Kitasatosporales</taxon>
        <taxon>Streptomycetaceae</taxon>
        <taxon>Streptomyces</taxon>
    </lineage>
</organism>
<evidence type="ECO:0000259" key="1">
    <source>
        <dbReference type="Pfam" id="PF08241"/>
    </source>
</evidence>
<keyword evidence="2" id="KW-0808">Transferase</keyword>
<keyword evidence="2" id="KW-0489">Methyltransferase</keyword>
<dbReference type="InterPro" id="IPR029063">
    <property type="entry name" value="SAM-dependent_MTases_sf"/>
</dbReference>
<dbReference type="PANTHER" id="PTHR45036:SF1">
    <property type="entry name" value="METHYLTRANSFERASE LIKE 7A"/>
    <property type="match status" value="1"/>
</dbReference>
<accession>A0ABN1B777</accession>
<proteinExistence type="predicted"/>
<dbReference type="PANTHER" id="PTHR45036">
    <property type="entry name" value="METHYLTRANSFERASE LIKE 7B"/>
    <property type="match status" value="1"/>
</dbReference>
<dbReference type="CDD" id="cd02440">
    <property type="entry name" value="AdoMet_MTases"/>
    <property type="match status" value="1"/>
</dbReference>
<gene>
    <name evidence="2" type="ORF">GCM10010361_65910</name>
</gene>